<dbReference type="GO" id="GO:0008654">
    <property type="term" value="P:phospholipid biosynthetic process"/>
    <property type="evidence" value="ECO:0007669"/>
    <property type="project" value="UniProtKB-UniRule"/>
</dbReference>
<dbReference type="Proteomes" id="UP000000248">
    <property type="component" value="Chromosome"/>
</dbReference>
<evidence type="ECO:0000256" key="4">
    <source>
        <dbReference type="ARBA" id="ARBA00022692"/>
    </source>
</evidence>
<comment type="subcellular location">
    <subcellularLocation>
        <location evidence="10">Cell inner membrane</location>
        <topology evidence="10">Multi-pass membrane protein</topology>
    </subcellularLocation>
</comment>
<comment type="pathway">
    <text evidence="10">Lipid metabolism; phospholipid metabolism.</text>
</comment>
<protein>
    <recommendedName>
        <fullName evidence="10">Glycerol-3-phosphate acyltransferase</fullName>
    </recommendedName>
    <alternativeName>
        <fullName evidence="10">Acyl-PO4 G3P acyltransferase</fullName>
    </alternativeName>
    <alternativeName>
        <fullName evidence="10">Acyl-phosphate--glycerol-3-phosphate acyltransferase</fullName>
    </alternativeName>
    <alternativeName>
        <fullName evidence="10">G3P acyltransferase</fullName>
        <shortName evidence="10">GPAT</shortName>
        <ecNumber evidence="10">2.3.1.275</ecNumber>
    </alternativeName>
    <alternativeName>
        <fullName evidence="10">Lysophosphatidic acid synthase</fullName>
        <shortName evidence="10">LPA synthase</shortName>
    </alternativeName>
</protein>
<proteinExistence type="inferred from homology"/>
<feature type="transmembrane region" description="Helical" evidence="10">
    <location>
        <begin position="6"/>
        <end position="26"/>
    </location>
</feature>
<comment type="subunit">
    <text evidence="10">Probably interacts with PlsX.</text>
</comment>
<dbReference type="NCBIfam" id="TIGR00023">
    <property type="entry name" value="glycerol-3-phosphate 1-O-acyltransferase PlsY"/>
    <property type="match status" value="1"/>
</dbReference>
<keyword evidence="10" id="KW-0997">Cell inner membrane</keyword>
<keyword evidence="1 10" id="KW-1003">Cell membrane</keyword>
<keyword evidence="5 10" id="KW-1133">Transmembrane helix</keyword>
<dbReference type="InterPro" id="IPR003811">
    <property type="entry name" value="G3P_acylTferase_PlsY"/>
</dbReference>
<dbReference type="HAMAP" id="MF_01043">
    <property type="entry name" value="PlsY"/>
    <property type="match status" value="1"/>
</dbReference>
<feature type="transmembrane region" description="Helical" evidence="10">
    <location>
        <begin position="55"/>
        <end position="78"/>
    </location>
</feature>
<feature type="transmembrane region" description="Helical" evidence="10">
    <location>
        <begin position="155"/>
        <end position="179"/>
    </location>
</feature>
<dbReference type="GO" id="GO:0043772">
    <property type="term" value="F:acyl-phosphate glycerol-3-phosphate acyltransferase activity"/>
    <property type="evidence" value="ECO:0007669"/>
    <property type="project" value="UniProtKB-UniRule"/>
</dbReference>
<keyword evidence="6 10" id="KW-0443">Lipid metabolism</keyword>
<evidence type="ECO:0000256" key="6">
    <source>
        <dbReference type="ARBA" id="ARBA00023098"/>
    </source>
</evidence>
<evidence type="ECO:0000256" key="7">
    <source>
        <dbReference type="ARBA" id="ARBA00023136"/>
    </source>
</evidence>
<evidence type="ECO:0000313" key="11">
    <source>
        <dbReference type="EMBL" id="ABQ13465.1"/>
    </source>
</evidence>
<keyword evidence="4 10" id="KW-0812">Transmembrane</keyword>
<comment type="similarity">
    <text evidence="10">Belongs to the PlsY family.</text>
</comment>
<dbReference type="PANTHER" id="PTHR30309:SF0">
    <property type="entry name" value="GLYCEROL-3-PHOSPHATE ACYLTRANSFERASE-RELATED"/>
    <property type="match status" value="1"/>
</dbReference>
<dbReference type="Pfam" id="PF02660">
    <property type="entry name" value="G3P_acyltransf"/>
    <property type="match status" value="1"/>
</dbReference>
<evidence type="ECO:0000256" key="9">
    <source>
        <dbReference type="ARBA" id="ARBA00023264"/>
    </source>
</evidence>
<accession>A5EXR3</accession>
<dbReference type="EC" id="2.3.1.275" evidence="10"/>
<evidence type="ECO:0000313" key="12">
    <source>
        <dbReference type="Proteomes" id="UP000000248"/>
    </source>
</evidence>
<keyword evidence="2 10" id="KW-0444">Lipid biosynthesis</keyword>
<evidence type="ECO:0000256" key="2">
    <source>
        <dbReference type="ARBA" id="ARBA00022516"/>
    </source>
</evidence>
<dbReference type="AlphaFoldDB" id="A5EXR3"/>
<dbReference type="KEGG" id="dno:DNO_1077"/>
<comment type="function">
    <text evidence="10">Catalyzes the transfer of an acyl group from acyl-phosphate (acyl-PO(4)) to glycerol-3-phosphate (G3P) to form lysophosphatidic acid (LPA). This enzyme utilizes acyl-phosphate as fatty acyl donor, but not acyl-CoA or acyl-ACP.</text>
</comment>
<evidence type="ECO:0000256" key="3">
    <source>
        <dbReference type="ARBA" id="ARBA00022679"/>
    </source>
</evidence>
<dbReference type="STRING" id="246195.DNO_1077"/>
<dbReference type="HOGENOM" id="CLU_081254_0_0_6"/>
<organism evidence="11 12">
    <name type="scientific">Dichelobacter nodosus (strain VCS1703A)</name>
    <dbReference type="NCBI Taxonomy" id="246195"/>
    <lineage>
        <taxon>Bacteria</taxon>
        <taxon>Pseudomonadati</taxon>
        <taxon>Pseudomonadota</taxon>
        <taxon>Gammaproteobacteria</taxon>
        <taxon>Cardiobacteriales</taxon>
        <taxon>Cardiobacteriaceae</taxon>
        <taxon>Dichelobacter</taxon>
    </lineage>
</organism>
<dbReference type="EMBL" id="CP000513">
    <property type="protein sequence ID" value="ABQ13465.1"/>
    <property type="molecule type" value="Genomic_DNA"/>
</dbReference>
<keyword evidence="3 10" id="KW-0808">Transferase</keyword>
<keyword evidence="8 10" id="KW-0594">Phospholipid biosynthesis</keyword>
<gene>
    <name evidence="10" type="primary">plsY</name>
    <name evidence="11" type="ordered locus">DNO_1077</name>
</gene>
<evidence type="ECO:0000256" key="10">
    <source>
        <dbReference type="HAMAP-Rule" id="MF_01043"/>
    </source>
</evidence>
<feature type="transmembrane region" description="Helical" evidence="10">
    <location>
        <begin position="114"/>
        <end position="135"/>
    </location>
</feature>
<dbReference type="UniPathway" id="UPA00085"/>
<name>A5EXR3_DICNV</name>
<dbReference type="GO" id="GO:0005886">
    <property type="term" value="C:plasma membrane"/>
    <property type="evidence" value="ECO:0007669"/>
    <property type="project" value="UniProtKB-SubCell"/>
</dbReference>
<dbReference type="eggNOG" id="COG0344">
    <property type="taxonomic scope" value="Bacteria"/>
</dbReference>
<evidence type="ECO:0000256" key="5">
    <source>
        <dbReference type="ARBA" id="ARBA00022989"/>
    </source>
</evidence>
<dbReference type="PANTHER" id="PTHR30309">
    <property type="entry name" value="INNER MEMBRANE PROTEIN YGIH"/>
    <property type="match status" value="1"/>
</dbReference>
<reference evidence="11 12" key="1">
    <citation type="journal article" date="2007" name="Nat. Biotechnol.">
        <title>Genome sequence and identification of candidate vaccine antigens from the animal pathogen Dichelobacter nodosus.</title>
        <authorList>
            <person name="Myers G.S."/>
            <person name="Parker D."/>
            <person name="Al-Hasani K."/>
            <person name="Kennan R.M."/>
            <person name="Seemann T."/>
            <person name="Ren Q."/>
            <person name="Badger J.H."/>
            <person name="Selengut J.D."/>
            <person name="Deboy R.T."/>
            <person name="Tettelin H."/>
            <person name="Boyce J.D."/>
            <person name="McCarl V.P."/>
            <person name="Han X."/>
            <person name="Nelson W.C."/>
            <person name="Madupu R."/>
            <person name="Mohamoud Y."/>
            <person name="Holley T."/>
            <person name="Fedorova N."/>
            <person name="Khouri H."/>
            <person name="Bottomley S.P."/>
            <person name="Whittington R.J."/>
            <person name="Adler B."/>
            <person name="Songer J.G."/>
            <person name="Rood J.I."/>
            <person name="Paulsen I.T."/>
        </authorList>
    </citation>
    <scope>NUCLEOTIDE SEQUENCE [LARGE SCALE GENOMIC DNA]</scope>
    <source>
        <strain evidence="11 12">VCS1703A</strain>
    </source>
</reference>
<evidence type="ECO:0000256" key="8">
    <source>
        <dbReference type="ARBA" id="ARBA00023209"/>
    </source>
</evidence>
<dbReference type="SMART" id="SM01207">
    <property type="entry name" value="G3P_acyltransf"/>
    <property type="match status" value="1"/>
</dbReference>
<feature type="transmembrane region" description="Helical" evidence="10">
    <location>
        <begin position="84"/>
        <end position="102"/>
    </location>
</feature>
<keyword evidence="9 10" id="KW-1208">Phospholipid metabolism</keyword>
<keyword evidence="12" id="KW-1185">Reference proteome</keyword>
<evidence type="ECO:0000256" key="1">
    <source>
        <dbReference type="ARBA" id="ARBA00022475"/>
    </source>
</evidence>
<comment type="catalytic activity">
    <reaction evidence="10">
        <text>an acyl phosphate + sn-glycerol 3-phosphate = a 1-acyl-sn-glycero-3-phosphate + phosphate</text>
        <dbReference type="Rhea" id="RHEA:34075"/>
        <dbReference type="ChEBI" id="CHEBI:43474"/>
        <dbReference type="ChEBI" id="CHEBI:57597"/>
        <dbReference type="ChEBI" id="CHEBI:57970"/>
        <dbReference type="ChEBI" id="CHEBI:59918"/>
        <dbReference type="EC" id="2.3.1.275"/>
    </reaction>
</comment>
<sequence length="202" mass="22152">MIGLSWALCLIWGYLWGSMSSAIIVCRYMNLPDPRTHGSKNPGATNVLRIGGKKAALFTLIGDLLKGFIPVLLIRFFFPAMEALWLVAGIGAFIGHMFPIFFKFQGGKGVATAFGVLLAWHMGLAGATLIIWLSVFAFTRISSLSALIAAFSAPWIAFIGIGNIKIAVTVLFMVSILIYRHKANIYRLIHGQESAFNFKKKP</sequence>
<keyword evidence="7 10" id="KW-0472">Membrane</keyword>